<feature type="domain" description="Phage capsid-like C-terminal" evidence="2">
    <location>
        <begin position="163"/>
        <end position="400"/>
    </location>
</feature>
<sequence>MNKIEIDAKQRELNNRKKILQADLVGVKSGNASTATLKSLQTRTDSVIAEQAELDEQRAIYDKAMKMVDFGNAIGHDGAATETKTNTNFSADPRFIPESDWRGLYEASVKRLPSYRVDIKSPFGEGNFTSGSLPPVMLPRALELPYEPDRLLDHFIQETAPTGPGVEWVSHTGNQNTAGVVAELGEKPDLGMILTTNTASWVKIAATASVSMEAASDFKTFQSFVPGEIYRAIVDKETDTFVNDANHGLLHVSGTLTRAVGSDTSIDAIRKAANDIRVGAAFGEANLIAMNPATWSSVSLSKSSTGQYLLSPDDPSAIGDLKSIFGMTVVQNTHIPAGTALVFDTRKAVLRWVRWGFSLEINSQGSDGTTNFWTQNAIGYRGEIREQIGVQYASAINILTGLPTS</sequence>
<accession>A0ABU5YG28</accession>
<organism evidence="3 4">
    <name type="scientific">[Mycobacterium] zoologicum</name>
    <dbReference type="NCBI Taxonomy" id="2872311"/>
    <lineage>
        <taxon>Bacteria</taxon>
        <taxon>Bacillati</taxon>
        <taxon>Actinomycetota</taxon>
        <taxon>Actinomycetes</taxon>
        <taxon>Mycobacteriales</taxon>
        <taxon>Mycobacteriaceae</taxon>
        <taxon>Mycolicibacter</taxon>
    </lineage>
</organism>
<dbReference type="NCBIfam" id="TIGR01554">
    <property type="entry name" value="major_cap_HK97"/>
    <property type="match status" value="1"/>
</dbReference>
<reference evidence="3 4" key="1">
    <citation type="submission" date="2023-12" db="EMBL/GenBank/DDBJ databases">
        <title>Description of new species of Mycobacterium terrae complex isolated from sewage at the Sao Paulo Zoological Park Foundation in Brazil.</title>
        <authorList>
            <person name="Romagnoli C.L."/>
            <person name="Conceicao E.C."/>
            <person name="Machado E."/>
            <person name="Barreto L.B.P.F."/>
            <person name="Sharma A."/>
            <person name="Silva N.M."/>
            <person name="Marques L.E."/>
            <person name="Juliana M.A."/>
            <person name="Lourenco M.C.S."/>
            <person name="Digiampietri L.A."/>
            <person name="Suffys P.N."/>
            <person name="Viana-Niero C."/>
        </authorList>
    </citation>
    <scope>NUCLEOTIDE SEQUENCE [LARGE SCALE GENOMIC DNA]</scope>
    <source>
        <strain evidence="3 4">MYC123</strain>
    </source>
</reference>
<dbReference type="Proteomes" id="UP001299046">
    <property type="component" value="Unassembled WGS sequence"/>
</dbReference>
<dbReference type="SUPFAM" id="SSF56563">
    <property type="entry name" value="Major capsid protein gp5"/>
    <property type="match status" value="1"/>
</dbReference>
<gene>
    <name evidence="3" type="ORF">KV112_04430</name>
</gene>
<evidence type="ECO:0000313" key="4">
    <source>
        <dbReference type="Proteomes" id="UP001299046"/>
    </source>
</evidence>
<evidence type="ECO:0000313" key="3">
    <source>
        <dbReference type="EMBL" id="MEB3048995.1"/>
    </source>
</evidence>
<dbReference type="Gene3D" id="3.30.2320.10">
    <property type="entry name" value="hypothetical protein PF0899 domain"/>
    <property type="match status" value="1"/>
</dbReference>
<name>A0ABU5YG28_9MYCO</name>
<evidence type="ECO:0000256" key="1">
    <source>
        <dbReference type="ARBA" id="ARBA00004328"/>
    </source>
</evidence>
<dbReference type="Pfam" id="PF05065">
    <property type="entry name" value="Phage_capsid"/>
    <property type="match status" value="1"/>
</dbReference>
<dbReference type="Gene3D" id="3.30.2400.10">
    <property type="entry name" value="Major capsid protein gp5"/>
    <property type="match status" value="1"/>
</dbReference>
<dbReference type="InterPro" id="IPR054612">
    <property type="entry name" value="Phage_capsid-like_C"/>
</dbReference>
<dbReference type="RefSeq" id="WP_224865097.1">
    <property type="nucleotide sequence ID" value="NZ_JAYJJT010000004.1"/>
</dbReference>
<proteinExistence type="predicted"/>
<protein>
    <submittedName>
        <fullName evidence="3">Phage major capsid protein</fullName>
    </submittedName>
</protein>
<keyword evidence="4" id="KW-1185">Reference proteome</keyword>
<comment type="subcellular location">
    <subcellularLocation>
        <location evidence="1">Virion</location>
    </subcellularLocation>
</comment>
<comment type="caution">
    <text evidence="3">The sequence shown here is derived from an EMBL/GenBank/DDBJ whole genome shotgun (WGS) entry which is preliminary data.</text>
</comment>
<dbReference type="EMBL" id="JAYJJT010000004">
    <property type="protein sequence ID" value="MEB3048995.1"/>
    <property type="molecule type" value="Genomic_DNA"/>
</dbReference>
<dbReference type="InterPro" id="IPR024455">
    <property type="entry name" value="Phage_capsid"/>
</dbReference>
<evidence type="ECO:0000259" key="2">
    <source>
        <dbReference type="Pfam" id="PF05065"/>
    </source>
</evidence>